<feature type="transmembrane region" description="Helical" evidence="1">
    <location>
        <begin position="150"/>
        <end position="178"/>
    </location>
</feature>
<feature type="transmembrane region" description="Helical" evidence="1">
    <location>
        <begin position="94"/>
        <end position="116"/>
    </location>
</feature>
<dbReference type="AlphaFoldDB" id="A0AA36G9Y3"/>
<proteinExistence type="predicted"/>
<feature type="transmembrane region" description="Helical" evidence="1">
    <location>
        <begin position="60"/>
        <end position="82"/>
    </location>
</feature>
<evidence type="ECO:0000313" key="3">
    <source>
        <dbReference type="Proteomes" id="UP001177023"/>
    </source>
</evidence>
<keyword evidence="1" id="KW-0812">Transmembrane</keyword>
<keyword evidence="1" id="KW-0472">Membrane</keyword>
<evidence type="ECO:0000313" key="2">
    <source>
        <dbReference type="EMBL" id="CAJ0583444.1"/>
    </source>
</evidence>
<feature type="non-terminal residue" evidence="2">
    <location>
        <position position="223"/>
    </location>
</feature>
<comment type="caution">
    <text evidence="2">The sequence shown here is derived from an EMBL/GenBank/DDBJ whole genome shotgun (WGS) entry which is preliminary data.</text>
</comment>
<feature type="transmembrane region" description="Helical" evidence="1">
    <location>
        <begin position="33"/>
        <end position="54"/>
    </location>
</feature>
<dbReference type="PANTHER" id="PTHR34851:SF5">
    <property type="entry name" value="MARVEL DOMAIN-CONTAINING PROTEIN"/>
    <property type="match status" value="1"/>
</dbReference>
<dbReference type="PANTHER" id="PTHR34851">
    <property type="entry name" value="PROTEIN CBG05235-RELATED"/>
    <property type="match status" value="1"/>
</dbReference>
<dbReference type="InterPro" id="IPR056709">
    <property type="entry name" value="DUF7807"/>
</dbReference>
<gene>
    <name evidence="2" type="ORF">MSPICULIGERA_LOCUS21524</name>
</gene>
<dbReference type="Pfam" id="PF25093">
    <property type="entry name" value="DUF7807"/>
    <property type="match status" value="1"/>
</dbReference>
<accession>A0AA36G9Y3</accession>
<dbReference type="Proteomes" id="UP001177023">
    <property type="component" value="Unassembled WGS sequence"/>
</dbReference>
<protein>
    <submittedName>
        <fullName evidence="2">Uncharacterized protein</fullName>
    </submittedName>
</protein>
<evidence type="ECO:0000256" key="1">
    <source>
        <dbReference type="SAM" id="Phobius"/>
    </source>
</evidence>
<reference evidence="2" key="1">
    <citation type="submission" date="2023-06" db="EMBL/GenBank/DDBJ databases">
        <authorList>
            <person name="Delattre M."/>
        </authorList>
    </citation>
    <scope>NUCLEOTIDE SEQUENCE</scope>
    <source>
        <strain evidence="2">AF72</strain>
    </source>
</reference>
<name>A0AA36G9Y3_9BILA</name>
<sequence>MSVEVTEPIVKFDHAQGRFRCCCGSVHVKHGMLIIAIIYAFIVFIDLYCLISLAQSRTDLIIHICFILPLHIGSVICAVIAVKRESPYFLVPFFVDQILKFLLLSVVFFMFAWALYDVDSPASQFIRNNTVSIEERELELVVHKKPQMTFLIRMTAVFMVMLVLIFMVLCVWFFHVAYKCFVYLREVRQARMCNDSGVRFNFDVKTIEDGLGPRPSLKSHRSV</sequence>
<dbReference type="EMBL" id="CATQJA010002665">
    <property type="protein sequence ID" value="CAJ0583444.1"/>
    <property type="molecule type" value="Genomic_DNA"/>
</dbReference>
<keyword evidence="3" id="KW-1185">Reference proteome</keyword>
<keyword evidence="1" id="KW-1133">Transmembrane helix</keyword>
<organism evidence="2 3">
    <name type="scientific">Mesorhabditis spiculigera</name>
    <dbReference type="NCBI Taxonomy" id="96644"/>
    <lineage>
        <taxon>Eukaryota</taxon>
        <taxon>Metazoa</taxon>
        <taxon>Ecdysozoa</taxon>
        <taxon>Nematoda</taxon>
        <taxon>Chromadorea</taxon>
        <taxon>Rhabditida</taxon>
        <taxon>Rhabditina</taxon>
        <taxon>Rhabditomorpha</taxon>
        <taxon>Rhabditoidea</taxon>
        <taxon>Rhabditidae</taxon>
        <taxon>Mesorhabditinae</taxon>
        <taxon>Mesorhabditis</taxon>
    </lineage>
</organism>